<dbReference type="GO" id="GO:0043124">
    <property type="term" value="P:negative regulation of canonical NF-kappaB signal transduction"/>
    <property type="evidence" value="ECO:0007669"/>
    <property type="project" value="InterPro"/>
</dbReference>
<evidence type="ECO:0000256" key="5">
    <source>
        <dbReference type="ARBA" id="ARBA00023242"/>
    </source>
</evidence>
<gene>
    <name evidence="7" type="ORF">BN946_scf184573.g9</name>
</gene>
<evidence type="ECO:0000256" key="3">
    <source>
        <dbReference type="ARBA" id="ARBA00022737"/>
    </source>
</evidence>
<dbReference type="PANTHER" id="PTHR15263:SF1">
    <property type="entry name" value="NF-KAPPA-B INHIBITOR-LIKE PROTEIN 1"/>
    <property type="match status" value="1"/>
</dbReference>
<proteinExistence type="predicted"/>
<name>A0A060S8G9_PYCCI</name>
<dbReference type="GO" id="GO:0005634">
    <property type="term" value="C:nucleus"/>
    <property type="evidence" value="ECO:0007669"/>
    <property type="project" value="UniProtKB-SubCell"/>
</dbReference>
<evidence type="ECO:0000256" key="6">
    <source>
        <dbReference type="SAM" id="MobiDB-lite"/>
    </source>
</evidence>
<comment type="caution">
    <text evidence="7">The sequence shown here is derived from an EMBL/GenBank/DDBJ whole genome shotgun (WGS) entry which is preliminary data.</text>
</comment>
<keyword evidence="4" id="KW-0040">ANK repeat</keyword>
<evidence type="ECO:0000256" key="1">
    <source>
        <dbReference type="ARBA" id="ARBA00004123"/>
    </source>
</evidence>
<dbReference type="InterPro" id="IPR038753">
    <property type="entry name" value="NFKBIL1"/>
</dbReference>
<comment type="subcellular location">
    <subcellularLocation>
        <location evidence="1">Nucleus</location>
    </subcellularLocation>
</comment>
<feature type="region of interest" description="Disordered" evidence="6">
    <location>
        <begin position="217"/>
        <end position="260"/>
    </location>
</feature>
<dbReference type="EMBL" id="CCBP010000084">
    <property type="protein sequence ID" value="CDO70541.1"/>
    <property type="molecule type" value="Genomic_DNA"/>
</dbReference>
<dbReference type="Proteomes" id="UP000029665">
    <property type="component" value="Unassembled WGS sequence"/>
</dbReference>
<dbReference type="STRING" id="5643.A0A060S8G9"/>
<dbReference type="PANTHER" id="PTHR15263">
    <property type="entry name" value="I-KAPPA-B-LIKE PROTEIN IKBL"/>
    <property type="match status" value="1"/>
</dbReference>
<organism evidence="7 8">
    <name type="scientific">Pycnoporus cinnabarinus</name>
    <name type="common">Cinnabar-red polypore</name>
    <name type="synonym">Trametes cinnabarina</name>
    <dbReference type="NCBI Taxonomy" id="5643"/>
    <lineage>
        <taxon>Eukaryota</taxon>
        <taxon>Fungi</taxon>
        <taxon>Dikarya</taxon>
        <taxon>Basidiomycota</taxon>
        <taxon>Agaricomycotina</taxon>
        <taxon>Agaricomycetes</taxon>
        <taxon>Polyporales</taxon>
        <taxon>Polyporaceae</taxon>
        <taxon>Trametes</taxon>
    </lineage>
</organism>
<keyword evidence="8" id="KW-1185">Reference proteome</keyword>
<evidence type="ECO:0000256" key="2">
    <source>
        <dbReference type="ARBA" id="ARBA00022553"/>
    </source>
</evidence>
<keyword evidence="3" id="KW-0677">Repeat</keyword>
<dbReference type="OrthoDB" id="412109at2759"/>
<keyword evidence="2" id="KW-0597">Phosphoprotein</keyword>
<keyword evidence="5" id="KW-0539">Nucleus</keyword>
<reference evidence="7" key="1">
    <citation type="submission" date="2014-01" db="EMBL/GenBank/DDBJ databases">
        <title>The genome of the white-rot fungus Pycnoporus cinnabarinus: a basidiomycete model with a versatile arsenal for lignocellulosic biomass breakdown.</title>
        <authorList>
            <person name="Levasseur A."/>
            <person name="Lomascolo A."/>
            <person name="Ruiz-Duenas F.J."/>
            <person name="Uzan E."/>
            <person name="Piumi F."/>
            <person name="Kues U."/>
            <person name="Ram A.F.J."/>
            <person name="Murat C."/>
            <person name="Haon M."/>
            <person name="Benoit I."/>
            <person name="Arfi Y."/>
            <person name="Chevret D."/>
            <person name="Drula E."/>
            <person name="Kwon M.J."/>
            <person name="Gouret P."/>
            <person name="Lesage-Meessen L."/>
            <person name="Lombard V."/>
            <person name="Mariette J."/>
            <person name="Noirot C."/>
            <person name="Park J."/>
            <person name="Patyshakuliyeva A."/>
            <person name="Wieneger R.A.B."/>
            <person name="Wosten H.A.B."/>
            <person name="Martin F."/>
            <person name="Coutinho P.M."/>
            <person name="de Vries R."/>
            <person name="Martinez A.T."/>
            <person name="Klopp C."/>
            <person name="Pontarotti P."/>
            <person name="Henrissat B."/>
            <person name="Record E."/>
        </authorList>
    </citation>
    <scope>NUCLEOTIDE SEQUENCE [LARGE SCALE GENOMIC DNA]</scope>
    <source>
        <strain evidence="7">BRFM137</strain>
    </source>
</reference>
<evidence type="ECO:0000313" key="8">
    <source>
        <dbReference type="Proteomes" id="UP000029665"/>
    </source>
</evidence>
<dbReference type="OMA" id="FEVTHPA"/>
<accession>A0A060S8G9</accession>
<evidence type="ECO:0000313" key="7">
    <source>
        <dbReference type="EMBL" id="CDO70541.1"/>
    </source>
</evidence>
<dbReference type="HOGENOM" id="CLU_708122_0_0_1"/>
<evidence type="ECO:0000256" key="4">
    <source>
        <dbReference type="ARBA" id="ARBA00023043"/>
    </source>
</evidence>
<sequence length="390" mass="47446">MRVIAPPPSRFPGNQIYVDRDDAVQPLVDQLKAQGPLDKDDQLMLQGLARLRIEAMMREAYHNQAVVVENAIAEFPRLDRYRKLKEAGERKRRAMREQREKALLEKQAEERRAKERLEALHAAALKRDMERRRRERQLLEEERRRKLAEAEEQRRRQKAEAEARRRREREEAERLAELERLRELHIRRLREMEEQKRKEAEMRRRWEELQRERERQMKEEQERAAREAEEAARRAREEQERAAREEQERAAREEQERLAQEKERLAQEDANMHLRQICDLYERKWTELKTNRELQNIVSFFEFPFPVFTYSCTSPSDITYERVREFLFHPFRPSIEGKSRKEILKVEVLRWHPDKFDTLIFPKMRDGEWEATKEAAGLVARWVTRLMAEE</sequence>
<protein>
    <submittedName>
        <fullName evidence="7">Uncharacterized protein</fullName>
    </submittedName>
</protein>
<dbReference type="AlphaFoldDB" id="A0A060S8G9"/>